<dbReference type="Proteomes" id="UP000092573">
    <property type="component" value="Chromosome"/>
</dbReference>
<sequence>MPLDPQVQVVLENISKQGIPPLHTLSVENARKVNLSFGAGQPLQVWKVEDLQIPGNLQSVPVRIYKPQRETPLPVIVYYHGGGWVVGNLDAADVLCRELANRVNSIVVSVDYRLAPDHKFPAAVEDAYAALTWVAQNTSAIGADPYRIAVGGDSAGGNLAAVVAMMARDNGANFVKFQLLFNPVTHYSFDTQSYKENGEGFGLTADTMRWFWNNYLANDQDGLHPYASPLLAADLAGLPPALILTAEYDPLRDEGEAFAEKLRAAGVPVEMKRYEGMAHGFILQTGIYDRGREALQHAVRALQKAF</sequence>
<evidence type="ECO:0000313" key="4">
    <source>
        <dbReference type="EMBL" id="ANS74533.1"/>
    </source>
</evidence>
<dbReference type="InterPro" id="IPR013094">
    <property type="entry name" value="AB_hydrolase_3"/>
</dbReference>
<reference evidence="4 5" key="1">
    <citation type="submission" date="2016-01" db="EMBL/GenBank/DDBJ databases">
        <title>Complete Genome Sequence of Paenibacillus yonginensis DCY84, a novel Plant Growth-Promoting Bacteria with Elicitation of Induced Systemic Resistance.</title>
        <authorList>
            <person name="Kim Y.J."/>
            <person name="Yang D.C."/>
            <person name="Sukweenadhi J."/>
        </authorList>
    </citation>
    <scope>NUCLEOTIDE SEQUENCE [LARGE SCALE GENOMIC DNA]</scope>
    <source>
        <strain evidence="4 5">DCY84</strain>
    </source>
</reference>
<dbReference type="ESTHER" id="9bacl-a0a1b1mzd5">
    <property type="family name" value="Hormone-sensitive_lipase_like"/>
</dbReference>
<feature type="domain" description="Alpha/beta hydrolase fold-3" evidence="3">
    <location>
        <begin position="76"/>
        <end position="282"/>
    </location>
</feature>
<proteinExistence type="inferred from homology"/>
<evidence type="ECO:0000256" key="1">
    <source>
        <dbReference type="ARBA" id="ARBA00010515"/>
    </source>
</evidence>
<gene>
    <name evidence="4" type="ORF">AWM70_07995</name>
</gene>
<protein>
    <submittedName>
        <fullName evidence="4">Lipase</fullName>
    </submittedName>
</protein>
<dbReference type="STRING" id="1462996.AWM70_07995"/>
<dbReference type="KEGG" id="pyg:AWM70_07995"/>
<dbReference type="InterPro" id="IPR050300">
    <property type="entry name" value="GDXG_lipolytic_enzyme"/>
</dbReference>
<comment type="similarity">
    <text evidence="1">Belongs to the 'GDXG' lipolytic enzyme family.</text>
</comment>
<dbReference type="Gene3D" id="3.40.50.1820">
    <property type="entry name" value="alpha/beta hydrolase"/>
    <property type="match status" value="1"/>
</dbReference>
<dbReference type="InterPro" id="IPR029058">
    <property type="entry name" value="AB_hydrolase_fold"/>
</dbReference>
<organism evidence="4 5">
    <name type="scientific">Paenibacillus yonginensis</name>
    <dbReference type="NCBI Taxonomy" id="1462996"/>
    <lineage>
        <taxon>Bacteria</taxon>
        <taxon>Bacillati</taxon>
        <taxon>Bacillota</taxon>
        <taxon>Bacilli</taxon>
        <taxon>Bacillales</taxon>
        <taxon>Paenibacillaceae</taxon>
        <taxon>Paenibacillus</taxon>
    </lineage>
</organism>
<evidence type="ECO:0000256" key="2">
    <source>
        <dbReference type="ARBA" id="ARBA00022801"/>
    </source>
</evidence>
<dbReference type="FunFam" id="3.40.50.1820:FF:000089">
    <property type="entry name" value="Alpha/beta hydrolase"/>
    <property type="match status" value="1"/>
</dbReference>
<keyword evidence="2" id="KW-0378">Hydrolase</keyword>
<dbReference type="AlphaFoldDB" id="A0A1B1MZD5"/>
<evidence type="ECO:0000313" key="5">
    <source>
        <dbReference type="Proteomes" id="UP000092573"/>
    </source>
</evidence>
<name>A0A1B1MZD5_9BACL</name>
<dbReference type="OrthoDB" id="9815425at2"/>
<dbReference type="EMBL" id="CP014167">
    <property type="protein sequence ID" value="ANS74533.1"/>
    <property type="molecule type" value="Genomic_DNA"/>
</dbReference>
<dbReference type="Pfam" id="PF07859">
    <property type="entry name" value="Abhydrolase_3"/>
    <property type="match status" value="1"/>
</dbReference>
<evidence type="ECO:0000259" key="3">
    <source>
        <dbReference type="Pfam" id="PF07859"/>
    </source>
</evidence>
<dbReference type="PANTHER" id="PTHR48081:SF8">
    <property type="entry name" value="ALPHA_BETA HYDROLASE FOLD-3 DOMAIN-CONTAINING PROTEIN-RELATED"/>
    <property type="match status" value="1"/>
</dbReference>
<keyword evidence="5" id="KW-1185">Reference proteome</keyword>
<dbReference type="PANTHER" id="PTHR48081">
    <property type="entry name" value="AB HYDROLASE SUPERFAMILY PROTEIN C4A8.06C"/>
    <property type="match status" value="1"/>
</dbReference>
<accession>A0A1B1MZD5</accession>
<dbReference type="GO" id="GO:0016787">
    <property type="term" value="F:hydrolase activity"/>
    <property type="evidence" value="ECO:0007669"/>
    <property type="project" value="UniProtKB-KW"/>
</dbReference>
<dbReference type="SUPFAM" id="SSF53474">
    <property type="entry name" value="alpha/beta-Hydrolases"/>
    <property type="match status" value="1"/>
</dbReference>